<feature type="region of interest" description="Disordered" evidence="1">
    <location>
        <begin position="1"/>
        <end position="33"/>
    </location>
</feature>
<proteinExistence type="predicted"/>
<name>A0A9N7VKP0_PLEPL</name>
<accession>A0A9N7VKP0</accession>
<evidence type="ECO:0000256" key="1">
    <source>
        <dbReference type="SAM" id="MobiDB-lite"/>
    </source>
</evidence>
<comment type="caution">
    <text evidence="2">The sequence shown here is derived from an EMBL/GenBank/DDBJ whole genome shotgun (WGS) entry which is preliminary data.</text>
</comment>
<keyword evidence="3" id="KW-1185">Reference proteome</keyword>
<gene>
    <name evidence="2" type="ORF">PLEPLA_LOCUS39169</name>
</gene>
<dbReference type="Proteomes" id="UP001153269">
    <property type="component" value="Unassembled WGS sequence"/>
</dbReference>
<sequence>MAVERQPLSASVSSMAADKEKETPPRRGRGSGRLQVLLPGDQILDQNLDQNLASVQRWMCRNQKMKKDSVTETSFNCRASVCRFGPDEVVHVLMRTRHFVVRAEPSRAEPQSGIIDFREMVREVEAAQPESKESGRRVDDSFL</sequence>
<dbReference type="AlphaFoldDB" id="A0A9N7VKP0"/>
<organism evidence="2 3">
    <name type="scientific">Pleuronectes platessa</name>
    <name type="common">European plaice</name>
    <dbReference type="NCBI Taxonomy" id="8262"/>
    <lineage>
        <taxon>Eukaryota</taxon>
        <taxon>Metazoa</taxon>
        <taxon>Chordata</taxon>
        <taxon>Craniata</taxon>
        <taxon>Vertebrata</taxon>
        <taxon>Euteleostomi</taxon>
        <taxon>Actinopterygii</taxon>
        <taxon>Neopterygii</taxon>
        <taxon>Teleostei</taxon>
        <taxon>Neoteleostei</taxon>
        <taxon>Acanthomorphata</taxon>
        <taxon>Carangaria</taxon>
        <taxon>Pleuronectiformes</taxon>
        <taxon>Pleuronectoidei</taxon>
        <taxon>Pleuronectidae</taxon>
        <taxon>Pleuronectes</taxon>
    </lineage>
</organism>
<reference evidence="2" key="1">
    <citation type="submission" date="2020-03" db="EMBL/GenBank/DDBJ databases">
        <authorList>
            <person name="Weist P."/>
        </authorList>
    </citation>
    <scope>NUCLEOTIDE SEQUENCE</scope>
</reference>
<protein>
    <submittedName>
        <fullName evidence="2">Uncharacterized protein</fullName>
    </submittedName>
</protein>
<evidence type="ECO:0000313" key="2">
    <source>
        <dbReference type="EMBL" id="CAB1451475.1"/>
    </source>
</evidence>
<evidence type="ECO:0000313" key="3">
    <source>
        <dbReference type="Proteomes" id="UP001153269"/>
    </source>
</evidence>
<dbReference type="EMBL" id="CADEAL010004091">
    <property type="protein sequence ID" value="CAB1451475.1"/>
    <property type="molecule type" value="Genomic_DNA"/>
</dbReference>